<dbReference type="KEGG" id="csty:KN1_12840"/>
<dbReference type="AlphaFoldDB" id="A0A8D5U664"/>
<dbReference type="EMBL" id="AP024597">
    <property type="protein sequence ID" value="BCU69987.1"/>
    <property type="molecule type" value="Genomic_DNA"/>
</dbReference>
<dbReference type="Gene3D" id="3.40.50.1000">
    <property type="entry name" value="HAD superfamily/HAD-like"/>
    <property type="match status" value="1"/>
</dbReference>
<organism evidence="1 2">
    <name type="scientific">Stygiolobus caldivivus</name>
    <dbReference type="NCBI Taxonomy" id="2824673"/>
    <lineage>
        <taxon>Archaea</taxon>
        <taxon>Thermoproteota</taxon>
        <taxon>Thermoprotei</taxon>
        <taxon>Sulfolobales</taxon>
        <taxon>Sulfolobaceae</taxon>
        <taxon>Stygiolobus</taxon>
    </lineage>
</organism>
<evidence type="ECO:0000313" key="2">
    <source>
        <dbReference type="Proteomes" id="UP000825123"/>
    </source>
</evidence>
<dbReference type="InterPro" id="IPR023214">
    <property type="entry name" value="HAD_sf"/>
</dbReference>
<dbReference type="SUPFAM" id="SSF56784">
    <property type="entry name" value="HAD-like"/>
    <property type="match status" value="1"/>
</dbReference>
<proteinExistence type="predicted"/>
<dbReference type="Gene3D" id="1.10.150.520">
    <property type="match status" value="1"/>
</dbReference>
<reference evidence="1 2" key="1">
    <citation type="submission" date="2021-04" db="EMBL/GenBank/DDBJ databases">
        <title>Complete genome sequence of Stygiolobus sp. KN-1.</title>
        <authorList>
            <person name="Nakamura K."/>
            <person name="Sakai H."/>
            <person name="Kurosawa N."/>
        </authorList>
    </citation>
    <scope>NUCLEOTIDE SEQUENCE [LARGE SCALE GENOMIC DNA]</scope>
    <source>
        <strain evidence="1 2">KN-1</strain>
    </source>
</reference>
<evidence type="ECO:0008006" key="3">
    <source>
        <dbReference type="Google" id="ProtNLM"/>
    </source>
</evidence>
<dbReference type="InterPro" id="IPR036412">
    <property type="entry name" value="HAD-like_sf"/>
</dbReference>
<dbReference type="Proteomes" id="UP000825123">
    <property type="component" value="Chromosome"/>
</dbReference>
<accession>A0A8D5U664</accession>
<evidence type="ECO:0000313" key="1">
    <source>
        <dbReference type="EMBL" id="BCU69987.1"/>
    </source>
</evidence>
<keyword evidence="2" id="KW-1185">Reference proteome</keyword>
<protein>
    <recommendedName>
        <fullName evidence="3">HAD family hydrolase</fullName>
    </recommendedName>
</protein>
<dbReference type="GeneID" id="66163014"/>
<gene>
    <name evidence="1" type="ORF">KN1_12840</name>
</gene>
<name>A0A8D5U664_9CREN</name>
<sequence>MIFIDLDNTLYNQEQYLKPVFRKIAKAVQRKCGTNSRVVYEYLVRTVRAKTMHYPVFDSLVEDMRLDIDPKDLVKSYRELSIEYFKNKGVTLYKNAVDLLKRGDVVVYTEGRKEFQGVKIKSIEEKYGLKLNYIVVEDKLNEENVRIFKEYSPAVYIGDDVFRDFFIPNKLKIVTIRVLTGLYRGIPNTVVEESYRPKITVRNLNCLIL</sequence>
<dbReference type="RefSeq" id="WP_221290149.1">
    <property type="nucleotide sequence ID" value="NZ_AP024597.1"/>
</dbReference>